<organism evidence="3 4">
    <name type="scientific">Coemansia reversa (strain ATCC 12441 / NRRL 1564)</name>
    <dbReference type="NCBI Taxonomy" id="763665"/>
    <lineage>
        <taxon>Eukaryota</taxon>
        <taxon>Fungi</taxon>
        <taxon>Fungi incertae sedis</taxon>
        <taxon>Zoopagomycota</taxon>
        <taxon>Kickxellomycotina</taxon>
        <taxon>Kickxellomycetes</taxon>
        <taxon>Kickxellales</taxon>
        <taxon>Kickxellaceae</taxon>
        <taxon>Coemansia</taxon>
    </lineage>
</organism>
<dbReference type="PANTHER" id="PTHR48038:SF1">
    <property type="entry name" value="RIBONUCLEOPROTEIN RB97D"/>
    <property type="match status" value="1"/>
</dbReference>
<dbReference type="CDD" id="cd00590">
    <property type="entry name" value="RRM_SF"/>
    <property type="match status" value="1"/>
</dbReference>
<dbReference type="Gene3D" id="3.30.70.330">
    <property type="match status" value="1"/>
</dbReference>
<feature type="domain" description="RRM" evidence="2">
    <location>
        <begin position="2"/>
        <end position="76"/>
    </location>
</feature>
<evidence type="ECO:0000313" key="4">
    <source>
        <dbReference type="Proteomes" id="UP000242474"/>
    </source>
</evidence>
<protein>
    <recommendedName>
        <fullName evidence="2">RRM domain-containing protein</fullName>
    </recommendedName>
</protein>
<dbReference type="EMBL" id="KZ303488">
    <property type="protein sequence ID" value="PIA18919.1"/>
    <property type="molecule type" value="Genomic_DNA"/>
</dbReference>
<dbReference type="PROSITE" id="PS50102">
    <property type="entry name" value="RRM"/>
    <property type="match status" value="1"/>
</dbReference>
<proteinExistence type="predicted"/>
<dbReference type="Proteomes" id="UP000242474">
    <property type="component" value="Unassembled WGS sequence"/>
</dbReference>
<dbReference type="GO" id="GO:0003723">
    <property type="term" value="F:RNA binding"/>
    <property type="evidence" value="ECO:0007669"/>
    <property type="project" value="UniProtKB-UniRule"/>
</dbReference>
<gene>
    <name evidence="3" type="ORF">COEREDRAFT_38426</name>
</gene>
<evidence type="ECO:0000259" key="2">
    <source>
        <dbReference type="PROSITE" id="PS50102"/>
    </source>
</evidence>
<evidence type="ECO:0000256" key="1">
    <source>
        <dbReference type="PROSITE-ProRule" id="PRU00176"/>
    </source>
</evidence>
<keyword evidence="4" id="KW-1185">Reference proteome</keyword>
<dbReference type="SUPFAM" id="SSF54928">
    <property type="entry name" value="RNA-binding domain, RBD"/>
    <property type="match status" value="1"/>
</dbReference>
<dbReference type="InterPro" id="IPR035979">
    <property type="entry name" value="RBD_domain_sf"/>
</dbReference>
<sequence length="95" mass="10631">MNQLFVGRLPRNMESSKLEDIFREFGELSRCDIKQGVNLSYGFVEYTDDACASKALEKCNGMTVDGEQIVVEIAKAPARKRDANTCFRCGNEGML</sequence>
<dbReference type="InterPro" id="IPR000504">
    <property type="entry name" value="RRM_dom"/>
</dbReference>
<dbReference type="AlphaFoldDB" id="A0A2G5BIV2"/>
<dbReference type="InterPro" id="IPR012677">
    <property type="entry name" value="Nucleotide-bd_a/b_plait_sf"/>
</dbReference>
<keyword evidence="1" id="KW-0694">RNA-binding</keyword>
<accession>A0A2G5BIV2</accession>
<name>A0A2G5BIV2_COERN</name>
<dbReference type="STRING" id="763665.A0A2G5BIV2"/>
<dbReference type="OrthoDB" id="5970at2759"/>
<dbReference type="Pfam" id="PF00076">
    <property type="entry name" value="RRM_1"/>
    <property type="match status" value="1"/>
</dbReference>
<dbReference type="SMART" id="SM00360">
    <property type="entry name" value="RRM"/>
    <property type="match status" value="1"/>
</dbReference>
<dbReference type="PANTHER" id="PTHR48038">
    <property type="entry name" value="RIBONUCLEOPROTEIN RB97D"/>
    <property type="match status" value="1"/>
</dbReference>
<reference evidence="3 4" key="1">
    <citation type="journal article" date="2015" name="Genome Biol. Evol.">
        <title>Phylogenomic analyses indicate that early fungi evolved digesting cell walls of algal ancestors of land plants.</title>
        <authorList>
            <person name="Chang Y."/>
            <person name="Wang S."/>
            <person name="Sekimoto S."/>
            <person name="Aerts A.L."/>
            <person name="Choi C."/>
            <person name="Clum A."/>
            <person name="LaButti K.M."/>
            <person name="Lindquist E.A."/>
            <person name="Yee Ngan C."/>
            <person name="Ohm R.A."/>
            <person name="Salamov A.A."/>
            <person name="Grigoriev I.V."/>
            <person name="Spatafora J.W."/>
            <person name="Berbee M.L."/>
        </authorList>
    </citation>
    <scope>NUCLEOTIDE SEQUENCE [LARGE SCALE GENOMIC DNA]</scope>
    <source>
        <strain evidence="3 4">NRRL 1564</strain>
    </source>
</reference>
<evidence type="ECO:0000313" key="3">
    <source>
        <dbReference type="EMBL" id="PIA18919.1"/>
    </source>
</evidence>